<feature type="region of interest" description="Disordered" evidence="1">
    <location>
        <begin position="159"/>
        <end position="181"/>
    </location>
</feature>
<organism evidence="2 3">
    <name type="scientific">Varibaculum cambriense</name>
    <dbReference type="NCBI Taxonomy" id="184870"/>
    <lineage>
        <taxon>Bacteria</taxon>
        <taxon>Bacillati</taxon>
        <taxon>Actinomycetota</taxon>
        <taxon>Actinomycetes</taxon>
        <taxon>Actinomycetales</taxon>
        <taxon>Actinomycetaceae</taxon>
        <taxon>Varibaculum</taxon>
    </lineage>
</organism>
<dbReference type="RefSeq" id="WP_060920813.1">
    <property type="nucleotide sequence ID" value="NZ_JAWFWJ010000005.1"/>
</dbReference>
<sequence length="271" mass="31019">MNILEVLENLYLTGERLDKLGEILYVNYSLDLTDQINTYRLGDMCQDLGRLVAALSQAALYELGETENNDFKNKGFGEKEKEIAIAYANAAGSVTRNWSIWAEKLLKWTNSELVTALWGRADDPDGDHCWYKYACAELKKAVDLDKKLLAQVKTANEEVDKHARERDERERTNKSKSGKSSLDKVFSEDNLKAICHSADKIITEASTPWVGVEELFEKLFAIHKDMFTTRFVNHPDFLRNYRFSMGRPLSVRKREVEERVPTNTGQPGNEE</sequence>
<proteinExistence type="predicted"/>
<feature type="compositionally biased region" description="Basic and acidic residues" evidence="1">
    <location>
        <begin position="159"/>
        <end position="173"/>
    </location>
</feature>
<evidence type="ECO:0000313" key="3">
    <source>
        <dbReference type="Proteomes" id="UP000070572"/>
    </source>
</evidence>
<evidence type="ECO:0000256" key="1">
    <source>
        <dbReference type="SAM" id="MobiDB-lite"/>
    </source>
</evidence>
<reference evidence="2 3" key="1">
    <citation type="submission" date="2016-01" db="EMBL/GenBank/DDBJ databases">
        <authorList>
            <person name="Mitreva M."/>
            <person name="Pepin K.H."/>
            <person name="Mihindukulasuriya K.A."/>
            <person name="Fulton R."/>
            <person name="Fronick C."/>
            <person name="O'Laughlin M."/>
            <person name="Miner T."/>
            <person name="Herter B."/>
            <person name="Rosa B.A."/>
            <person name="Cordes M."/>
            <person name="Tomlinson C."/>
            <person name="Wollam A."/>
            <person name="Palsikar V.B."/>
            <person name="Mardis E.R."/>
            <person name="Wilson R.K."/>
        </authorList>
    </citation>
    <scope>NUCLEOTIDE SEQUENCE [LARGE SCALE GENOMIC DNA]</scope>
    <source>
        <strain evidence="2 3">DNF00696</strain>
    </source>
</reference>
<dbReference type="EMBL" id="LSDN01000025">
    <property type="protein sequence ID" value="KXB79490.1"/>
    <property type="molecule type" value="Genomic_DNA"/>
</dbReference>
<name>A0AB34WXF6_9ACTO</name>
<comment type="caution">
    <text evidence="2">The sequence shown here is derived from an EMBL/GenBank/DDBJ whole genome shotgun (WGS) entry which is preliminary data.</text>
</comment>
<accession>A0AB34WXF6</accession>
<dbReference type="AlphaFoldDB" id="A0AB34WXF6"/>
<evidence type="ECO:0000313" key="2">
    <source>
        <dbReference type="EMBL" id="KXB79490.1"/>
    </source>
</evidence>
<dbReference type="Proteomes" id="UP000070572">
    <property type="component" value="Unassembled WGS sequence"/>
</dbReference>
<protein>
    <submittedName>
        <fullName evidence="2">Uncharacterized protein</fullName>
    </submittedName>
</protein>
<gene>
    <name evidence="2" type="ORF">HMPREF1862_01784</name>
</gene>